<feature type="compositionally biased region" description="Pro residues" evidence="19">
    <location>
        <begin position="818"/>
        <end position="830"/>
    </location>
</feature>
<keyword evidence="23" id="KW-1185">Reference proteome</keyword>
<comment type="function">
    <text evidence="16">Plasma membrane Na(+)/H(+) antiporter. Exchanges intracellular H(+) ions for extracellular Na(+) in 1:1 stoichiometry, playing a key role in salt and fluid absorption and pH homeostasis. Major apical Na(+)/H(+) exchanger in kidney and intestine playing an important role in renal and intestine Na(+) absorption and blood pressure regulation.</text>
</comment>
<evidence type="ECO:0000259" key="21">
    <source>
        <dbReference type="Pfam" id="PF00999"/>
    </source>
</evidence>
<evidence type="ECO:0000256" key="13">
    <source>
        <dbReference type="ARBA" id="ARBA00023065"/>
    </source>
</evidence>
<dbReference type="PRINTS" id="PR01084">
    <property type="entry name" value="NAHEXCHNGR"/>
</dbReference>
<feature type="transmembrane region" description="Helical" evidence="20">
    <location>
        <begin position="367"/>
        <end position="393"/>
    </location>
</feature>
<dbReference type="PRINTS" id="PR01087">
    <property type="entry name" value="NAHEXCHNGR3"/>
</dbReference>
<keyword evidence="5 18" id="KW-0050">Antiport</keyword>
<feature type="domain" description="Cation/H+ exchanger transmembrane" evidence="21">
    <location>
        <begin position="78"/>
        <end position="464"/>
    </location>
</feature>
<feature type="transmembrane region" description="Helical" evidence="20">
    <location>
        <begin position="437"/>
        <end position="456"/>
    </location>
</feature>
<evidence type="ECO:0000313" key="22">
    <source>
        <dbReference type="Ensembl" id="ENSPMGP00000016225.1"/>
    </source>
</evidence>
<keyword evidence="9" id="KW-0732">Signal</keyword>
<evidence type="ECO:0000256" key="16">
    <source>
        <dbReference type="ARBA" id="ARBA00045831"/>
    </source>
</evidence>
<dbReference type="GO" id="GO:0015386">
    <property type="term" value="F:potassium:proton antiporter activity"/>
    <property type="evidence" value="ECO:0007669"/>
    <property type="project" value="TreeGrafter"/>
</dbReference>
<reference evidence="22" key="1">
    <citation type="submission" date="2025-08" db="UniProtKB">
        <authorList>
            <consortium name="Ensembl"/>
        </authorList>
    </citation>
    <scope>IDENTIFICATION</scope>
</reference>
<keyword evidence="6" id="KW-1003">Cell membrane</keyword>
<dbReference type="GO" id="GO:0015385">
    <property type="term" value="F:sodium:proton antiporter activity"/>
    <property type="evidence" value="ECO:0007669"/>
    <property type="project" value="InterPro"/>
</dbReference>
<evidence type="ECO:0000256" key="17">
    <source>
        <dbReference type="ARBA" id="ARBA00047524"/>
    </source>
</evidence>
<evidence type="ECO:0000256" key="5">
    <source>
        <dbReference type="ARBA" id="ARBA00022449"/>
    </source>
</evidence>
<feature type="transmembrane region" description="Helical" evidence="20">
    <location>
        <begin position="253"/>
        <end position="274"/>
    </location>
</feature>
<keyword evidence="10" id="KW-0967">Endosome</keyword>
<feature type="compositionally biased region" description="Polar residues" evidence="19">
    <location>
        <begin position="764"/>
        <end position="774"/>
    </location>
</feature>
<evidence type="ECO:0000256" key="9">
    <source>
        <dbReference type="ARBA" id="ARBA00022729"/>
    </source>
</evidence>
<dbReference type="Gene3D" id="6.10.140.1330">
    <property type="match status" value="1"/>
</dbReference>
<dbReference type="NCBIfam" id="TIGR00840">
    <property type="entry name" value="b_cpa1"/>
    <property type="match status" value="1"/>
</dbReference>
<dbReference type="Proteomes" id="UP000261520">
    <property type="component" value="Unplaced"/>
</dbReference>
<dbReference type="PANTHER" id="PTHR10110:SF90">
    <property type="entry name" value="SODIUM_HYDROGEN EXCHANGER 3"/>
    <property type="match status" value="1"/>
</dbReference>
<evidence type="ECO:0000256" key="19">
    <source>
        <dbReference type="SAM" id="MobiDB-lite"/>
    </source>
</evidence>
<evidence type="ECO:0000256" key="2">
    <source>
        <dbReference type="ARBA" id="ARBA00004424"/>
    </source>
</evidence>
<keyword evidence="7" id="KW-0597">Phosphoprotein</keyword>
<evidence type="ECO:0000256" key="10">
    <source>
        <dbReference type="ARBA" id="ARBA00022753"/>
    </source>
</evidence>
<dbReference type="GO" id="GO:0098719">
    <property type="term" value="P:sodium ion import across plasma membrane"/>
    <property type="evidence" value="ECO:0007669"/>
    <property type="project" value="TreeGrafter"/>
</dbReference>
<keyword evidence="15 18" id="KW-0739">Sodium transport</keyword>
<feature type="transmembrane region" description="Helical" evidence="20">
    <location>
        <begin position="339"/>
        <end position="361"/>
    </location>
</feature>
<reference evidence="22" key="2">
    <citation type="submission" date="2025-09" db="UniProtKB">
        <authorList>
            <consortium name="Ensembl"/>
        </authorList>
    </citation>
    <scope>IDENTIFICATION</scope>
</reference>
<keyword evidence="8 18" id="KW-0812">Transmembrane</keyword>
<evidence type="ECO:0000256" key="7">
    <source>
        <dbReference type="ARBA" id="ARBA00022553"/>
    </source>
</evidence>
<comment type="catalytic activity">
    <reaction evidence="17">
        <text>Na(+)(in) + H(+)(out) = Na(+)(out) + H(+)(in)</text>
        <dbReference type="Rhea" id="RHEA:29419"/>
        <dbReference type="ChEBI" id="CHEBI:15378"/>
        <dbReference type="ChEBI" id="CHEBI:29101"/>
    </reaction>
</comment>
<feature type="transmembrane region" description="Helical" evidence="20">
    <location>
        <begin position="56"/>
        <end position="74"/>
    </location>
</feature>
<dbReference type="InterPro" id="IPR006153">
    <property type="entry name" value="Cation/H_exchanger_TM"/>
</dbReference>
<feature type="transmembrane region" description="Helical" evidence="20">
    <location>
        <begin position="86"/>
        <end position="104"/>
    </location>
</feature>
<evidence type="ECO:0000256" key="11">
    <source>
        <dbReference type="ARBA" id="ARBA00022989"/>
    </source>
</evidence>
<feature type="region of interest" description="Disordered" evidence="19">
    <location>
        <begin position="799"/>
        <end position="830"/>
    </location>
</feature>
<dbReference type="PANTHER" id="PTHR10110">
    <property type="entry name" value="SODIUM/HYDROGEN EXCHANGER"/>
    <property type="match status" value="1"/>
</dbReference>
<evidence type="ECO:0000256" key="6">
    <source>
        <dbReference type="ARBA" id="ARBA00022475"/>
    </source>
</evidence>
<sequence>DIFSSQICNLFRALFRCVFGIEAKSKSDHSHNGHHQNASSITGIPIVTFKWHHVEMPYTVALWILVAGLGKLVIEANHHVTNVIPESALLICFGFILGGIIWGADKVQTFSLTPTVFFFYLLPQIILDAGYFMPNKLFFSNLGGILIHAIIGTCWNAATVGLSLWGCHVGGAMGDIDIGLLQYLLYGSLLSAVDPVAVIAVFEQVHVNEVLFIMVFGESLLNDGVTVVLFNVFDAFVSLGGAEIDAAEIIKGIISFFVVAFGGALVGVVFGLLLSLLTRCTKNIQIIEPGFVFVLGYLSYLTAEMLSLSAILSITFCGVCCQKYINANMDEKSVTTVRYAMKVFANGSETMIFVFLGISAIDKTIWVWNTGFILLTLLFVFVYRCIGVFFLTWIQNKFRLVPLDFTDRLIMSYGGLRGAVAYGLAVLLDENKIKERPLMIGTTLIVVYFTVILQGITMKPLVTWLKVKRATSSDLMLIGKVQNKVFDHLLVAIEDISGQKGHNYMRDKWNNFESKWLSWILMKPSARKKHDHVFDVFHQLNLRDALDYVAEGECKGSLEFIRNETAYIDFRKKFGDDFSDISMPDITIDMGDTTIANPYTRAKHNTVPSISLEMHEQTMNGLRESEDMNTHHLLQQHLYKGRKQHRHRYSRSHFDVNQDENEVQEIFQRTMRNRLESFKSGKMGVTPPKTITKHSKKDTQQKVKKEMRWNRPTLYSDLASGYTGSIPRVSYTAGVGIENPAFMPDLDPMAPVQIPPWLAEGETDSATVAPSQRAQAGLPWTPSNLRRLAPLRISTRSSDSFVLADTLPSSSRERDELPPPPSPPPSPPHS</sequence>
<organism evidence="22 23">
    <name type="scientific">Periophthalmus magnuspinnatus</name>
    <dbReference type="NCBI Taxonomy" id="409849"/>
    <lineage>
        <taxon>Eukaryota</taxon>
        <taxon>Metazoa</taxon>
        <taxon>Chordata</taxon>
        <taxon>Craniata</taxon>
        <taxon>Vertebrata</taxon>
        <taxon>Euteleostomi</taxon>
        <taxon>Actinopterygii</taxon>
        <taxon>Neopterygii</taxon>
        <taxon>Teleostei</taxon>
        <taxon>Neoteleostei</taxon>
        <taxon>Acanthomorphata</taxon>
        <taxon>Gobiaria</taxon>
        <taxon>Gobiiformes</taxon>
        <taxon>Gobioidei</taxon>
        <taxon>Gobiidae</taxon>
        <taxon>Oxudercinae</taxon>
        <taxon>Periophthalmus</taxon>
    </lineage>
</organism>
<dbReference type="InterPro" id="IPR018422">
    <property type="entry name" value="Cation/H_exchanger_CPA1"/>
</dbReference>
<keyword evidence="14 20" id="KW-0472">Membrane</keyword>
<evidence type="ECO:0000256" key="14">
    <source>
        <dbReference type="ARBA" id="ARBA00023136"/>
    </source>
</evidence>
<evidence type="ECO:0000256" key="3">
    <source>
        <dbReference type="ARBA" id="ARBA00004520"/>
    </source>
</evidence>
<dbReference type="Pfam" id="PF00999">
    <property type="entry name" value="Na_H_Exchanger"/>
    <property type="match status" value="1"/>
</dbReference>
<feature type="transmembrane region" description="Helical" evidence="20">
    <location>
        <begin position="145"/>
        <end position="165"/>
    </location>
</feature>
<proteinExistence type="inferred from homology"/>
<dbReference type="GO" id="GO:0055038">
    <property type="term" value="C:recycling endosome membrane"/>
    <property type="evidence" value="ECO:0007669"/>
    <property type="project" value="UniProtKB-SubCell"/>
</dbReference>
<evidence type="ECO:0000256" key="20">
    <source>
        <dbReference type="SAM" id="Phobius"/>
    </source>
</evidence>
<protein>
    <recommendedName>
        <fullName evidence="18">Sodium/hydrogen exchanger</fullName>
    </recommendedName>
</protein>
<evidence type="ECO:0000256" key="18">
    <source>
        <dbReference type="RuleBase" id="RU003722"/>
    </source>
</evidence>
<keyword evidence="13 18" id="KW-0406">Ion transport</keyword>
<keyword evidence="4 18" id="KW-0813">Transport</keyword>
<dbReference type="AlphaFoldDB" id="A0A3B4AHR4"/>
<feature type="transmembrane region" description="Helical" evidence="20">
    <location>
        <begin position="185"/>
        <end position="203"/>
    </location>
</feature>
<accession>A0A3B4AHR4</accession>
<comment type="similarity">
    <text evidence="18">Belongs to the monovalent cation:proton antiporter 1 (CPA1) transporter (TC 2.A.36) family.</text>
</comment>
<dbReference type="GO" id="GO:0031526">
    <property type="term" value="C:brush border membrane"/>
    <property type="evidence" value="ECO:0007669"/>
    <property type="project" value="TreeGrafter"/>
</dbReference>
<keyword evidence="11 20" id="KW-1133">Transmembrane helix</keyword>
<evidence type="ECO:0000256" key="4">
    <source>
        <dbReference type="ARBA" id="ARBA00022448"/>
    </source>
</evidence>
<dbReference type="Ensembl" id="ENSPMGT00000017312.1">
    <property type="protein sequence ID" value="ENSPMGP00000016225.1"/>
    <property type="gene ID" value="ENSPMGG00000013253.1"/>
</dbReference>
<feature type="region of interest" description="Disordered" evidence="19">
    <location>
        <begin position="762"/>
        <end position="781"/>
    </location>
</feature>
<comment type="subcellular location">
    <subcellularLocation>
        <location evidence="2">Apical cell membrane</location>
        <topology evidence="2">Multi-pass membrane protein</topology>
    </subcellularLocation>
    <subcellularLocation>
        <location evidence="3">Early endosome membrane</location>
        <topology evidence="3">Multi-pass membrane protein</topology>
    </subcellularLocation>
    <subcellularLocation>
        <location evidence="1">Recycling endosome membrane</location>
        <topology evidence="1">Multi-pass membrane protein</topology>
    </subcellularLocation>
</comment>
<keyword evidence="12" id="KW-0915">Sodium</keyword>
<feature type="transmembrane region" description="Helical" evidence="20">
    <location>
        <begin position="116"/>
        <end position="133"/>
    </location>
</feature>
<dbReference type="GO" id="GO:0031901">
    <property type="term" value="C:early endosome membrane"/>
    <property type="evidence" value="ECO:0007669"/>
    <property type="project" value="UniProtKB-SubCell"/>
</dbReference>
<feature type="transmembrane region" description="Helical" evidence="20">
    <location>
        <begin position="210"/>
        <end position="233"/>
    </location>
</feature>
<dbReference type="InterPro" id="IPR004709">
    <property type="entry name" value="NaH_exchanger"/>
</dbReference>
<evidence type="ECO:0000256" key="1">
    <source>
        <dbReference type="ARBA" id="ARBA00004195"/>
    </source>
</evidence>
<feature type="region of interest" description="Disordered" evidence="19">
    <location>
        <begin position="679"/>
        <end position="704"/>
    </location>
</feature>
<evidence type="ECO:0000313" key="23">
    <source>
        <dbReference type="Proteomes" id="UP000261520"/>
    </source>
</evidence>
<evidence type="ECO:0000256" key="8">
    <source>
        <dbReference type="ARBA" id="ARBA00022692"/>
    </source>
</evidence>
<evidence type="ECO:0000256" key="15">
    <source>
        <dbReference type="ARBA" id="ARBA00023201"/>
    </source>
</evidence>
<feature type="transmembrane region" description="Helical" evidence="20">
    <location>
        <begin position="405"/>
        <end position="425"/>
    </location>
</feature>
<dbReference type="InterPro" id="IPR018410">
    <property type="entry name" value="Na/H_exchanger_3/5"/>
</dbReference>
<dbReference type="GO" id="GO:0051453">
    <property type="term" value="P:regulation of intracellular pH"/>
    <property type="evidence" value="ECO:0007669"/>
    <property type="project" value="TreeGrafter"/>
</dbReference>
<name>A0A3B4AHR4_9GOBI</name>
<evidence type="ECO:0000256" key="12">
    <source>
        <dbReference type="ARBA" id="ARBA00023053"/>
    </source>
</evidence>